<comment type="caution">
    <text evidence="1">The sequence shown here is derived from an EMBL/GenBank/DDBJ whole genome shotgun (WGS) entry which is preliminary data.</text>
</comment>
<dbReference type="Gramene" id="mRNA:HanXRQr2_Chr12g0540911">
    <property type="protein sequence ID" value="mRNA:HanXRQr2_Chr12g0540911"/>
    <property type="gene ID" value="HanXRQr2_Chr12g0540911"/>
</dbReference>
<proteinExistence type="predicted"/>
<dbReference type="EMBL" id="MNCJ02000327">
    <property type="protein sequence ID" value="KAF5777878.1"/>
    <property type="molecule type" value="Genomic_DNA"/>
</dbReference>
<name>A0A9K3MW99_HELAN</name>
<sequence length="66" mass="7555">MAVLVVTSEAISAYSGDVWYPQPALKDHPWRYMPNQSIPPVTFLEQPLMHKFVHISYITDSYGQSD</sequence>
<dbReference type="AlphaFoldDB" id="A0A9K3MW99"/>
<accession>A0A9K3MW99</accession>
<dbReference type="Proteomes" id="UP000215914">
    <property type="component" value="Unassembled WGS sequence"/>
</dbReference>
<reference evidence="1" key="1">
    <citation type="journal article" date="2017" name="Nature">
        <title>The sunflower genome provides insights into oil metabolism, flowering and Asterid evolution.</title>
        <authorList>
            <person name="Badouin H."/>
            <person name="Gouzy J."/>
            <person name="Grassa C.J."/>
            <person name="Murat F."/>
            <person name="Staton S.E."/>
            <person name="Cottret L."/>
            <person name="Lelandais-Briere C."/>
            <person name="Owens G.L."/>
            <person name="Carrere S."/>
            <person name="Mayjonade B."/>
            <person name="Legrand L."/>
            <person name="Gill N."/>
            <person name="Kane N.C."/>
            <person name="Bowers J.E."/>
            <person name="Hubner S."/>
            <person name="Bellec A."/>
            <person name="Berard A."/>
            <person name="Berges H."/>
            <person name="Blanchet N."/>
            <person name="Boniface M.C."/>
            <person name="Brunel D."/>
            <person name="Catrice O."/>
            <person name="Chaidir N."/>
            <person name="Claudel C."/>
            <person name="Donnadieu C."/>
            <person name="Faraut T."/>
            <person name="Fievet G."/>
            <person name="Helmstetter N."/>
            <person name="King M."/>
            <person name="Knapp S.J."/>
            <person name="Lai Z."/>
            <person name="Le Paslier M.C."/>
            <person name="Lippi Y."/>
            <person name="Lorenzon L."/>
            <person name="Mandel J.R."/>
            <person name="Marage G."/>
            <person name="Marchand G."/>
            <person name="Marquand E."/>
            <person name="Bret-Mestries E."/>
            <person name="Morien E."/>
            <person name="Nambeesan S."/>
            <person name="Nguyen T."/>
            <person name="Pegot-Espagnet P."/>
            <person name="Pouilly N."/>
            <person name="Raftis F."/>
            <person name="Sallet E."/>
            <person name="Schiex T."/>
            <person name="Thomas J."/>
            <person name="Vandecasteele C."/>
            <person name="Vares D."/>
            <person name="Vear F."/>
            <person name="Vautrin S."/>
            <person name="Crespi M."/>
            <person name="Mangin B."/>
            <person name="Burke J.M."/>
            <person name="Salse J."/>
            <person name="Munos S."/>
            <person name="Vincourt P."/>
            <person name="Rieseberg L.H."/>
            <person name="Langlade N.B."/>
        </authorList>
    </citation>
    <scope>NUCLEOTIDE SEQUENCE</scope>
    <source>
        <tissue evidence="1">Leaves</tissue>
    </source>
</reference>
<organism evidence="1 2">
    <name type="scientific">Helianthus annuus</name>
    <name type="common">Common sunflower</name>
    <dbReference type="NCBI Taxonomy" id="4232"/>
    <lineage>
        <taxon>Eukaryota</taxon>
        <taxon>Viridiplantae</taxon>
        <taxon>Streptophyta</taxon>
        <taxon>Embryophyta</taxon>
        <taxon>Tracheophyta</taxon>
        <taxon>Spermatophyta</taxon>
        <taxon>Magnoliopsida</taxon>
        <taxon>eudicotyledons</taxon>
        <taxon>Gunneridae</taxon>
        <taxon>Pentapetalae</taxon>
        <taxon>asterids</taxon>
        <taxon>campanulids</taxon>
        <taxon>Asterales</taxon>
        <taxon>Asteraceae</taxon>
        <taxon>Asteroideae</taxon>
        <taxon>Heliantheae alliance</taxon>
        <taxon>Heliantheae</taxon>
        <taxon>Helianthus</taxon>
    </lineage>
</organism>
<keyword evidence="2" id="KW-1185">Reference proteome</keyword>
<evidence type="ECO:0000313" key="1">
    <source>
        <dbReference type="EMBL" id="KAF5777878.1"/>
    </source>
</evidence>
<dbReference type="Gene3D" id="3.40.50.720">
    <property type="entry name" value="NAD(P)-binding Rossmann-like Domain"/>
    <property type="match status" value="1"/>
</dbReference>
<protein>
    <submittedName>
        <fullName evidence="1">Formate dehydrogenase</fullName>
        <ecNumber evidence="1">1.17.1.9</ecNumber>
    </submittedName>
</protein>
<reference evidence="1" key="2">
    <citation type="submission" date="2020-06" db="EMBL/GenBank/DDBJ databases">
        <title>Helianthus annuus Genome sequencing and assembly Release 2.</title>
        <authorList>
            <person name="Gouzy J."/>
            <person name="Langlade N."/>
            <person name="Munos S."/>
        </authorList>
    </citation>
    <scope>NUCLEOTIDE SEQUENCE</scope>
    <source>
        <tissue evidence="1">Leaves</tissue>
    </source>
</reference>
<evidence type="ECO:0000313" key="2">
    <source>
        <dbReference type="Proteomes" id="UP000215914"/>
    </source>
</evidence>
<keyword evidence="1" id="KW-0560">Oxidoreductase</keyword>
<gene>
    <name evidence="1" type="ORF">HanXRQr2_Chr12g0540911</name>
</gene>
<dbReference type="GO" id="GO:0008863">
    <property type="term" value="F:formate dehydrogenase (NAD+) activity"/>
    <property type="evidence" value="ECO:0007669"/>
    <property type="project" value="UniProtKB-EC"/>
</dbReference>
<dbReference type="EC" id="1.17.1.9" evidence="1"/>